<dbReference type="PROSITE" id="PS50928">
    <property type="entry name" value="ABC_TM1"/>
    <property type="match status" value="1"/>
</dbReference>
<dbReference type="Proteomes" id="UP000008495">
    <property type="component" value="Unassembled WGS sequence"/>
</dbReference>
<comment type="function">
    <text evidence="10">Part of the binding-protein-dependent transport system for molybdenum; probably responsible for the translocation of the substrate across the membrane.</text>
</comment>
<comment type="subcellular location">
    <subcellularLocation>
        <location evidence="1 9">Cell membrane</location>
        <topology evidence="1 9">Multi-pass membrane protein</topology>
    </subcellularLocation>
</comment>
<dbReference type="OrthoDB" id="9774448at2"/>
<reference evidence="12 13" key="1">
    <citation type="submission" date="2012-08" db="EMBL/GenBank/DDBJ databases">
        <title>Whole genome shotgun sequence of Austwickia chelonae NBRC 105200.</title>
        <authorList>
            <person name="Yoshida I."/>
            <person name="Hosoyama A."/>
            <person name="Tsuchikane K."/>
            <person name="Katsumata H."/>
            <person name="Ando Y."/>
            <person name="Ohji S."/>
            <person name="Hamada M."/>
            <person name="Tamura T."/>
            <person name="Yamazoe A."/>
            <person name="Yamazaki S."/>
            <person name="Fujita N."/>
        </authorList>
    </citation>
    <scope>NUCLEOTIDE SEQUENCE [LARGE SCALE GENOMIC DNA]</scope>
    <source>
        <strain evidence="12 13">NBRC 105200</strain>
    </source>
</reference>
<accession>K6UMT7</accession>
<keyword evidence="13" id="KW-1185">Reference proteome</keyword>
<evidence type="ECO:0000256" key="10">
    <source>
        <dbReference type="RuleBase" id="RU365097"/>
    </source>
</evidence>
<keyword evidence="7 9" id="KW-1133">Transmembrane helix</keyword>
<dbReference type="RefSeq" id="WP_006503151.1">
    <property type="nucleotide sequence ID" value="NZ_BAGZ01000009.1"/>
</dbReference>
<dbReference type="CDD" id="cd06261">
    <property type="entry name" value="TM_PBP2"/>
    <property type="match status" value="1"/>
</dbReference>
<feature type="domain" description="ABC transmembrane type-1" evidence="11">
    <location>
        <begin position="56"/>
        <end position="258"/>
    </location>
</feature>
<dbReference type="InterPro" id="IPR000515">
    <property type="entry name" value="MetI-like"/>
</dbReference>
<dbReference type="eggNOG" id="COG4149">
    <property type="taxonomic scope" value="Bacteria"/>
</dbReference>
<evidence type="ECO:0000256" key="4">
    <source>
        <dbReference type="ARBA" id="ARBA00022475"/>
    </source>
</evidence>
<gene>
    <name evidence="12" type="primary">modB</name>
    <name evidence="12" type="ORF">AUCHE_09_00020</name>
</gene>
<dbReference type="InterPro" id="IPR011867">
    <property type="entry name" value="ModB_ABC"/>
</dbReference>
<comment type="similarity">
    <text evidence="2 10">Belongs to the binding-protein-dependent transport system permease family. CysTW subfamily.</text>
</comment>
<protein>
    <recommendedName>
        <fullName evidence="10">Molybdenum transport system permease</fullName>
    </recommendedName>
</protein>
<dbReference type="InterPro" id="IPR035906">
    <property type="entry name" value="MetI-like_sf"/>
</dbReference>
<evidence type="ECO:0000313" key="13">
    <source>
        <dbReference type="Proteomes" id="UP000008495"/>
    </source>
</evidence>
<feature type="transmembrane region" description="Helical" evidence="9">
    <location>
        <begin position="132"/>
        <end position="152"/>
    </location>
</feature>
<evidence type="ECO:0000256" key="2">
    <source>
        <dbReference type="ARBA" id="ARBA00007069"/>
    </source>
</evidence>
<proteinExistence type="inferred from homology"/>
<dbReference type="EMBL" id="BAGZ01000009">
    <property type="protein sequence ID" value="GAB78396.1"/>
    <property type="molecule type" value="Genomic_DNA"/>
</dbReference>
<evidence type="ECO:0000256" key="3">
    <source>
        <dbReference type="ARBA" id="ARBA00022448"/>
    </source>
</evidence>
<dbReference type="SUPFAM" id="SSF161098">
    <property type="entry name" value="MetI-like"/>
    <property type="match status" value="1"/>
</dbReference>
<feature type="transmembrane region" description="Helical" evidence="9">
    <location>
        <begin position="240"/>
        <end position="262"/>
    </location>
</feature>
<dbReference type="Pfam" id="PF00528">
    <property type="entry name" value="BPD_transp_1"/>
    <property type="match status" value="1"/>
</dbReference>
<evidence type="ECO:0000256" key="8">
    <source>
        <dbReference type="ARBA" id="ARBA00023136"/>
    </source>
</evidence>
<keyword evidence="4 10" id="KW-1003">Cell membrane</keyword>
<dbReference type="NCBIfam" id="TIGR02141">
    <property type="entry name" value="modB_ABC"/>
    <property type="match status" value="1"/>
</dbReference>
<dbReference type="PANTHER" id="PTHR30183:SF3">
    <property type="entry name" value="MOLYBDENUM TRANSPORT SYSTEM PERMEASE PROTEIN MODB"/>
    <property type="match status" value="1"/>
</dbReference>
<evidence type="ECO:0000256" key="6">
    <source>
        <dbReference type="ARBA" id="ARBA00022692"/>
    </source>
</evidence>
<dbReference type="AlphaFoldDB" id="K6UMT7"/>
<feature type="transmembrane region" description="Helical" evidence="9">
    <location>
        <begin position="55"/>
        <end position="79"/>
    </location>
</feature>
<keyword evidence="5 10" id="KW-0500">Molybdenum</keyword>
<comment type="caution">
    <text evidence="12">The sequence shown here is derived from an EMBL/GenBank/DDBJ whole genome shotgun (WGS) entry which is preliminary data.</text>
</comment>
<sequence>MNPTTHPHGQPLPRWLLLPGGIALTFVALPLAGIATRIPWARVPHLLTSQTSLDALRLSLTTCLASTTLCLALGLPLALLLSRSHHRWTTLVRTLVTVPMVLPPVVAGLALLTTLGRRGLLGTTLSTWGIEIGFTTLAVVLAQTFVAMPYLVTAVEGALRAAGHDREDVAATLGASPTFVLTRITWPTMLPAVASGTALSFARSLGEFGATLTFAGSLQGVTRTLPLEIYLQRESDTDSALALALVLIIVAAATVAATGWAARLTPRTTTP</sequence>
<dbReference type="GO" id="GO:0005886">
    <property type="term" value="C:plasma membrane"/>
    <property type="evidence" value="ECO:0007669"/>
    <property type="project" value="UniProtKB-SubCell"/>
</dbReference>
<dbReference type="STRING" id="100225.SAMN05421595_2662"/>
<name>K6UMT7_9MICO</name>
<evidence type="ECO:0000259" key="11">
    <source>
        <dbReference type="PROSITE" id="PS50928"/>
    </source>
</evidence>
<dbReference type="PANTHER" id="PTHR30183">
    <property type="entry name" value="MOLYBDENUM TRANSPORT SYSTEM PERMEASE PROTEIN MODB"/>
    <property type="match status" value="1"/>
</dbReference>
<organism evidence="12 13">
    <name type="scientific">Austwickia chelonae NBRC 105200</name>
    <dbReference type="NCBI Taxonomy" id="1184607"/>
    <lineage>
        <taxon>Bacteria</taxon>
        <taxon>Bacillati</taxon>
        <taxon>Actinomycetota</taxon>
        <taxon>Actinomycetes</taxon>
        <taxon>Micrococcales</taxon>
        <taxon>Dermatophilaceae</taxon>
        <taxon>Austwickia</taxon>
    </lineage>
</organism>
<dbReference type="GO" id="GO:0015098">
    <property type="term" value="F:molybdate ion transmembrane transporter activity"/>
    <property type="evidence" value="ECO:0007669"/>
    <property type="project" value="UniProtKB-UniRule"/>
</dbReference>
<feature type="transmembrane region" description="Helical" evidence="9">
    <location>
        <begin position="12"/>
        <end position="35"/>
    </location>
</feature>
<evidence type="ECO:0000256" key="7">
    <source>
        <dbReference type="ARBA" id="ARBA00022989"/>
    </source>
</evidence>
<evidence type="ECO:0000256" key="9">
    <source>
        <dbReference type="RuleBase" id="RU363032"/>
    </source>
</evidence>
<feature type="transmembrane region" description="Helical" evidence="9">
    <location>
        <begin position="91"/>
        <end position="112"/>
    </location>
</feature>
<keyword evidence="3 9" id="KW-0813">Transport</keyword>
<keyword evidence="8 9" id="KW-0472">Membrane</keyword>
<dbReference type="NCBIfam" id="TIGR01581">
    <property type="entry name" value="Mo_ABC_porter"/>
    <property type="match status" value="1"/>
</dbReference>
<evidence type="ECO:0000313" key="12">
    <source>
        <dbReference type="EMBL" id="GAB78396.1"/>
    </source>
</evidence>
<dbReference type="InterPro" id="IPR006469">
    <property type="entry name" value="NifC_ABC_porter"/>
</dbReference>
<evidence type="ECO:0000256" key="5">
    <source>
        <dbReference type="ARBA" id="ARBA00022505"/>
    </source>
</evidence>
<keyword evidence="6 9" id="KW-0812">Transmembrane</keyword>
<dbReference type="Gene3D" id="1.10.3720.10">
    <property type="entry name" value="MetI-like"/>
    <property type="match status" value="1"/>
</dbReference>
<evidence type="ECO:0000256" key="1">
    <source>
        <dbReference type="ARBA" id="ARBA00004651"/>
    </source>
</evidence>